<accession>F9X2Y6</accession>
<dbReference type="Proteomes" id="UP000008062">
    <property type="component" value="Chromosome 2"/>
</dbReference>
<feature type="domain" description="Carboxylesterase type B" evidence="4">
    <location>
        <begin position="28"/>
        <end position="501"/>
    </location>
</feature>
<dbReference type="OMA" id="DERCEFW"/>
<keyword evidence="6" id="KW-1185">Reference proteome</keyword>
<dbReference type="EC" id="3.1.1.-" evidence="3"/>
<reference evidence="5 6" key="1">
    <citation type="journal article" date="2011" name="PLoS Genet.">
        <title>Finished genome of the fungal wheat pathogen Mycosphaerella graminicola reveals dispensome structure, chromosome plasticity, and stealth pathogenesis.</title>
        <authorList>
            <person name="Goodwin S.B."/>
            <person name="Ben M'barek S."/>
            <person name="Dhillon B."/>
            <person name="Wittenberg A.H.J."/>
            <person name="Crane C.F."/>
            <person name="Hane J.K."/>
            <person name="Foster A.J."/>
            <person name="Van der Lee T.A.J."/>
            <person name="Grimwood J."/>
            <person name="Aerts A."/>
            <person name="Antoniw J."/>
            <person name="Bailey A."/>
            <person name="Bluhm B."/>
            <person name="Bowler J."/>
            <person name="Bristow J."/>
            <person name="van der Burgt A."/>
            <person name="Canto-Canche B."/>
            <person name="Churchill A.C.L."/>
            <person name="Conde-Ferraez L."/>
            <person name="Cools H.J."/>
            <person name="Coutinho P.M."/>
            <person name="Csukai M."/>
            <person name="Dehal P."/>
            <person name="De Wit P."/>
            <person name="Donzelli B."/>
            <person name="van de Geest H.C."/>
            <person name="van Ham R.C.H.J."/>
            <person name="Hammond-Kosack K.E."/>
            <person name="Henrissat B."/>
            <person name="Kilian A."/>
            <person name="Kobayashi A.K."/>
            <person name="Koopmann E."/>
            <person name="Kourmpetis Y."/>
            <person name="Kuzniar A."/>
            <person name="Lindquist E."/>
            <person name="Lombard V."/>
            <person name="Maliepaard C."/>
            <person name="Martins N."/>
            <person name="Mehrabi R."/>
            <person name="Nap J.P.H."/>
            <person name="Ponomarenko A."/>
            <person name="Rudd J.J."/>
            <person name="Salamov A."/>
            <person name="Schmutz J."/>
            <person name="Schouten H.J."/>
            <person name="Shapiro H."/>
            <person name="Stergiopoulos I."/>
            <person name="Torriani S.F.F."/>
            <person name="Tu H."/>
            <person name="de Vries R.P."/>
            <person name="Waalwijk C."/>
            <person name="Ware S.B."/>
            <person name="Wiebenga A."/>
            <person name="Zwiers L.-H."/>
            <person name="Oliver R.P."/>
            <person name="Grigoriev I.V."/>
            <person name="Kema G.H.J."/>
        </authorList>
    </citation>
    <scope>NUCLEOTIDE SEQUENCE [LARGE SCALE GENOMIC DNA]</scope>
    <source>
        <strain evidence="6">CBS 115943 / IPO323</strain>
    </source>
</reference>
<evidence type="ECO:0000256" key="3">
    <source>
        <dbReference type="RuleBase" id="RU361235"/>
    </source>
</evidence>
<protein>
    <recommendedName>
        <fullName evidence="3">Carboxylic ester hydrolase</fullName>
        <ecNumber evidence="3">3.1.1.-</ecNumber>
    </recommendedName>
</protein>
<dbReference type="GeneID" id="13399583"/>
<dbReference type="Pfam" id="PF00135">
    <property type="entry name" value="COesterase"/>
    <property type="match status" value="1"/>
</dbReference>
<dbReference type="EMBL" id="CM001197">
    <property type="protein sequence ID" value="EGP89919.1"/>
    <property type="molecule type" value="Genomic_DNA"/>
</dbReference>
<evidence type="ECO:0000256" key="2">
    <source>
        <dbReference type="ARBA" id="ARBA00022801"/>
    </source>
</evidence>
<dbReference type="Gene3D" id="3.40.50.1820">
    <property type="entry name" value="alpha/beta hydrolase"/>
    <property type="match status" value="1"/>
</dbReference>
<comment type="similarity">
    <text evidence="1 3">Belongs to the type-B carboxylesterase/lipase family.</text>
</comment>
<dbReference type="PROSITE" id="PS00122">
    <property type="entry name" value="CARBOXYLESTERASE_B_1"/>
    <property type="match status" value="1"/>
</dbReference>
<gene>
    <name evidence="5" type="ORF">MYCGRDRAFT_90758</name>
</gene>
<evidence type="ECO:0000313" key="6">
    <source>
        <dbReference type="Proteomes" id="UP000008062"/>
    </source>
</evidence>
<dbReference type="PANTHER" id="PTHR11559">
    <property type="entry name" value="CARBOXYLESTERASE"/>
    <property type="match status" value="1"/>
</dbReference>
<dbReference type="ESTHER" id="zymti-f9x2y6">
    <property type="family name" value="Fungal_carboxylesterase_lipase"/>
</dbReference>
<dbReference type="InterPro" id="IPR029058">
    <property type="entry name" value="AB_hydrolase_fold"/>
</dbReference>
<keyword evidence="3" id="KW-0732">Signal</keyword>
<evidence type="ECO:0000313" key="5">
    <source>
        <dbReference type="EMBL" id="EGP89919.1"/>
    </source>
</evidence>
<keyword evidence="2 3" id="KW-0378">Hydrolase</keyword>
<dbReference type="InParanoid" id="F9X2Y6"/>
<name>F9X2Y6_ZYMTI</name>
<feature type="chain" id="PRO_5005130633" description="Carboxylic ester hydrolase" evidence="3">
    <location>
        <begin position="21"/>
        <end position="562"/>
    </location>
</feature>
<evidence type="ECO:0000259" key="4">
    <source>
        <dbReference type="Pfam" id="PF00135"/>
    </source>
</evidence>
<proteinExistence type="inferred from homology"/>
<dbReference type="SUPFAM" id="SSF53474">
    <property type="entry name" value="alpha/beta-Hydrolases"/>
    <property type="match status" value="1"/>
</dbReference>
<dbReference type="eggNOG" id="KOG1516">
    <property type="taxonomic scope" value="Eukaryota"/>
</dbReference>
<dbReference type="InterPro" id="IPR002018">
    <property type="entry name" value="CarbesteraseB"/>
</dbReference>
<dbReference type="InterPro" id="IPR050309">
    <property type="entry name" value="Type-B_Carboxylest/Lipase"/>
</dbReference>
<feature type="signal peptide" evidence="3">
    <location>
        <begin position="1"/>
        <end position="20"/>
    </location>
</feature>
<dbReference type="RefSeq" id="XP_003854943.1">
    <property type="nucleotide sequence ID" value="XM_003854895.1"/>
</dbReference>
<dbReference type="OrthoDB" id="3628960at2759"/>
<dbReference type="KEGG" id="ztr:MYCGRDRAFT_90758"/>
<dbReference type="GO" id="GO:0016787">
    <property type="term" value="F:hydrolase activity"/>
    <property type="evidence" value="ECO:0007669"/>
    <property type="project" value="UniProtKB-KW"/>
</dbReference>
<organism evidence="5 6">
    <name type="scientific">Zymoseptoria tritici (strain CBS 115943 / IPO323)</name>
    <name type="common">Speckled leaf blotch fungus</name>
    <name type="synonym">Septoria tritici</name>
    <dbReference type="NCBI Taxonomy" id="336722"/>
    <lineage>
        <taxon>Eukaryota</taxon>
        <taxon>Fungi</taxon>
        <taxon>Dikarya</taxon>
        <taxon>Ascomycota</taxon>
        <taxon>Pezizomycotina</taxon>
        <taxon>Dothideomycetes</taxon>
        <taxon>Dothideomycetidae</taxon>
        <taxon>Mycosphaerellales</taxon>
        <taxon>Mycosphaerellaceae</taxon>
        <taxon>Zymoseptoria</taxon>
    </lineage>
</organism>
<dbReference type="InterPro" id="IPR019826">
    <property type="entry name" value="Carboxylesterase_B_AS"/>
</dbReference>
<dbReference type="HOGENOM" id="CLU_006586_10_5_1"/>
<evidence type="ECO:0000256" key="1">
    <source>
        <dbReference type="ARBA" id="ARBA00005964"/>
    </source>
</evidence>
<sequence>MFRTFGLLSLATLLLRQSSAVDSTDDTSPIIHLDYASYRGNASFEADFNTHVFYGLRYAQAPTGELRWQPPRPIEGKNNYSTNGIIDAQALGPACTQGSPKWVLAFDNISTSDQINTTYVIGEEDCLLLDIYVPSHPKSKSLPVLAEIHGGGYTRGQNKFIHGESIVNASQGEMIFVAMQYRLGAYGFLSSEEVRENGVANAGLLDQRAALEWIQRNIAKFGGDPSKVTITGGSAGGGSVVNQMIMHGGVASPPFRAALPEYPWWQPYHNDTILERQYRSLLKYAKCDDLQCLRSLDSDRLEVASAKTYFDGETGYGDYYYGPSVDGSIIRDLPSNELKQGHFSKVPLLTDHARYEGTIFTDKASTTEVQVTDDAHHLFPYAGQDFFDRLYQLYPLDAYNSTFFQRQQFFGDFIISCPTYYMASASADAGLPTYKLIFDAGTQQHEATFDFIYMPSSSTNNATIADYMKDWVISFTVHMDPNEQSFTGASGKPYWPMYNTAMGTANASTPEFAIMSVNYTQVGSIMDPDVTLQNENAQWRIRTNSLSLFGQSHQAGEECNKQ</sequence>
<dbReference type="AlphaFoldDB" id="F9X2Y6"/>
<dbReference type="STRING" id="336722.F9X2Y6"/>